<dbReference type="InterPro" id="IPR028976">
    <property type="entry name" value="CheC-like_sf"/>
</dbReference>
<keyword evidence="3" id="KW-1185">Reference proteome</keyword>
<evidence type="ECO:0000313" key="2">
    <source>
        <dbReference type="EMBL" id="ARU49693.1"/>
    </source>
</evidence>
<evidence type="ECO:0000313" key="3">
    <source>
        <dbReference type="Proteomes" id="UP000196005"/>
    </source>
</evidence>
<dbReference type="PANTHER" id="PTHR43484:SF1">
    <property type="entry name" value="FLAGELLAR MOTOR SWITCH PROTEIN FLIN"/>
    <property type="match status" value="1"/>
</dbReference>
<name>A0A1Y0HRB5_9BACT</name>
<sequence>MTKSSFNPQQEDILKELINVSFGLSASLIGDMLDNRAKLHIPEISSIDIQYLDDKIVEVLDNDSEFYLTKQRFLGSFNGEVLFVFNNYSAQVFCSLLLKQEISDENDIKSSIMELTNIITSACIGKFCEIIHGETIFKVPTIEKRDISEMDKYDKIEGYDNVIVIKTALDIEKENILGHMFILLNNEMLEQLKSTIDKLEQ</sequence>
<dbReference type="OrthoDB" id="5338923at2"/>
<dbReference type="Gene3D" id="3.40.1550.10">
    <property type="entry name" value="CheC-like"/>
    <property type="match status" value="1"/>
</dbReference>
<dbReference type="KEGG" id="suls:Sdiek1_2543"/>
<gene>
    <name evidence="2" type="ORF">Sdiek1_2543</name>
</gene>
<dbReference type="RefSeq" id="WP_087439394.1">
    <property type="nucleotide sequence ID" value="NZ_CP021416.1"/>
</dbReference>
<dbReference type="SUPFAM" id="SSF103039">
    <property type="entry name" value="CheC-like"/>
    <property type="match status" value="1"/>
</dbReference>
<dbReference type="EMBL" id="CP021416">
    <property type="protein sequence ID" value="ARU49693.1"/>
    <property type="molecule type" value="Genomic_DNA"/>
</dbReference>
<protein>
    <recommendedName>
        <fullName evidence="4">CheY-P phosphatase CheC</fullName>
    </recommendedName>
</protein>
<accession>A0A1Y0HRB5</accession>
<dbReference type="InterPro" id="IPR051469">
    <property type="entry name" value="FliN/MopA/SpaO"/>
</dbReference>
<keyword evidence="1" id="KW-0145">Chemotaxis</keyword>
<dbReference type="PANTHER" id="PTHR43484">
    <property type="match status" value="1"/>
</dbReference>
<proteinExistence type="predicted"/>
<dbReference type="AlphaFoldDB" id="A0A1Y0HRB5"/>
<reference evidence="3" key="1">
    <citation type="submission" date="2017-05" db="EMBL/GenBank/DDBJ databases">
        <title>Dechlorination kinetics govern the competition between two new strains of the genus Sulfurospirillum.</title>
        <authorList>
            <person name="Buttet G.F."/>
            <person name="Murray A.M."/>
            <person name="Goris T."/>
            <person name="Burion M."/>
            <person name="Lin B."/>
            <person name="Rolle M."/>
            <person name="Maillard J."/>
        </authorList>
    </citation>
    <scope>NUCLEOTIDE SEQUENCE [LARGE SCALE GENOMIC DNA]</scope>
    <source>
        <strain evidence="3">SL2-1</strain>
    </source>
</reference>
<dbReference type="GO" id="GO:0006935">
    <property type="term" value="P:chemotaxis"/>
    <property type="evidence" value="ECO:0007669"/>
    <property type="project" value="UniProtKB-KW"/>
</dbReference>
<evidence type="ECO:0000256" key="1">
    <source>
        <dbReference type="ARBA" id="ARBA00022500"/>
    </source>
</evidence>
<evidence type="ECO:0008006" key="4">
    <source>
        <dbReference type="Google" id="ProtNLM"/>
    </source>
</evidence>
<organism evidence="2 3">
    <name type="scientific">Sulfurospirillum diekertiae</name>
    <dbReference type="NCBI Taxonomy" id="1854492"/>
    <lineage>
        <taxon>Bacteria</taxon>
        <taxon>Pseudomonadati</taxon>
        <taxon>Campylobacterota</taxon>
        <taxon>Epsilonproteobacteria</taxon>
        <taxon>Campylobacterales</taxon>
        <taxon>Sulfurospirillaceae</taxon>
        <taxon>Sulfurospirillum</taxon>
    </lineage>
</organism>
<dbReference type="CDD" id="cd17910">
    <property type="entry name" value="CheC_ClassII"/>
    <property type="match status" value="1"/>
</dbReference>
<dbReference type="Proteomes" id="UP000196005">
    <property type="component" value="Chromosome"/>
</dbReference>